<gene>
    <name evidence="1" type="ORF">SETIT_4G143300v2</name>
</gene>
<sequence>MWAGWLALPVVNSFRDMEPKMVSATHWRSMRMSCYLIKKFGQPWQTSALNWIIKSLDVFRLKVDAWLAYHTQGTYRDVIGILLKLKRLTNRHPSCYSSACWMATGNWDSGAGRHAELYIRV</sequence>
<dbReference type="AlphaFoldDB" id="A0A368QU42"/>
<evidence type="ECO:0000313" key="1">
    <source>
        <dbReference type="EMBL" id="RCV21487.1"/>
    </source>
</evidence>
<protein>
    <submittedName>
        <fullName evidence="1">Uncharacterized protein</fullName>
    </submittedName>
</protein>
<dbReference type="EMBL" id="CM003531">
    <property type="protein sequence ID" value="RCV21487.1"/>
    <property type="molecule type" value="Genomic_DNA"/>
</dbReference>
<reference evidence="1" key="2">
    <citation type="submission" date="2015-07" db="EMBL/GenBank/DDBJ databases">
        <authorList>
            <person name="Noorani M."/>
        </authorList>
    </citation>
    <scope>NUCLEOTIDE SEQUENCE</scope>
    <source>
        <strain evidence="1">Yugu1</strain>
    </source>
</reference>
<reference evidence="1" key="1">
    <citation type="journal article" date="2012" name="Nat. Biotechnol.">
        <title>Reference genome sequence of the model plant Setaria.</title>
        <authorList>
            <person name="Bennetzen J.L."/>
            <person name="Schmutz J."/>
            <person name="Wang H."/>
            <person name="Percifield R."/>
            <person name="Hawkins J."/>
            <person name="Pontaroli A.C."/>
            <person name="Estep M."/>
            <person name="Feng L."/>
            <person name="Vaughn J.N."/>
            <person name="Grimwood J."/>
            <person name="Jenkins J."/>
            <person name="Barry K."/>
            <person name="Lindquist E."/>
            <person name="Hellsten U."/>
            <person name="Deshpande S."/>
            <person name="Wang X."/>
            <person name="Wu X."/>
            <person name="Mitros T."/>
            <person name="Triplett J."/>
            <person name="Yang X."/>
            <person name="Ye C.Y."/>
            <person name="Mauro-Herrera M."/>
            <person name="Wang L."/>
            <person name="Li P."/>
            <person name="Sharma M."/>
            <person name="Sharma R."/>
            <person name="Ronald P.C."/>
            <person name="Panaud O."/>
            <person name="Kellogg E.A."/>
            <person name="Brutnell T.P."/>
            <person name="Doust A.N."/>
            <person name="Tuskan G.A."/>
            <person name="Rokhsar D."/>
            <person name="Devos K.M."/>
        </authorList>
    </citation>
    <scope>NUCLEOTIDE SEQUENCE [LARGE SCALE GENOMIC DNA]</scope>
    <source>
        <strain evidence="1">Yugu1</strain>
    </source>
</reference>
<proteinExistence type="predicted"/>
<name>A0A368QU42_SETIT</name>
<dbReference type="KEGG" id="sita:101758782"/>
<accession>A0A368QU42</accession>
<organism evidence="1">
    <name type="scientific">Setaria italica</name>
    <name type="common">Foxtail millet</name>
    <name type="synonym">Panicum italicum</name>
    <dbReference type="NCBI Taxonomy" id="4555"/>
    <lineage>
        <taxon>Eukaryota</taxon>
        <taxon>Viridiplantae</taxon>
        <taxon>Streptophyta</taxon>
        <taxon>Embryophyta</taxon>
        <taxon>Tracheophyta</taxon>
        <taxon>Spermatophyta</taxon>
        <taxon>Magnoliopsida</taxon>
        <taxon>Liliopsida</taxon>
        <taxon>Poales</taxon>
        <taxon>Poaceae</taxon>
        <taxon>PACMAD clade</taxon>
        <taxon>Panicoideae</taxon>
        <taxon>Panicodae</taxon>
        <taxon>Paniceae</taxon>
        <taxon>Cenchrinae</taxon>
        <taxon>Setaria</taxon>
    </lineage>
</organism>